<evidence type="ECO:0000313" key="2">
    <source>
        <dbReference type="EMBL" id="KAF2227429.1"/>
    </source>
</evidence>
<dbReference type="PANTHER" id="PTHR24074">
    <property type="entry name" value="CO-CHAPERONE PROTEIN DJLA"/>
    <property type="match status" value="1"/>
</dbReference>
<dbReference type="PROSITE" id="PS50076">
    <property type="entry name" value="DNAJ_2"/>
    <property type="match status" value="1"/>
</dbReference>
<dbReference type="InterPro" id="IPR018253">
    <property type="entry name" value="DnaJ_domain_CS"/>
</dbReference>
<dbReference type="PRINTS" id="PR00625">
    <property type="entry name" value="JDOMAIN"/>
</dbReference>
<feature type="domain" description="J" evidence="1">
    <location>
        <begin position="9"/>
        <end position="72"/>
    </location>
</feature>
<reference evidence="3" key="1">
    <citation type="journal article" date="2020" name="Stud. Mycol.">
        <title>101 Dothideomycetes genomes: A test case for predicting lifestyles and emergence of pathogens.</title>
        <authorList>
            <person name="Haridas S."/>
            <person name="Albert R."/>
            <person name="Binder M."/>
            <person name="Bloem J."/>
            <person name="LaButti K."/>
            <person name="Salamov A."/>
            <person name="Andreopoulos B."/>
            <person name="Baker S."/>
            <person name="Barry K."/>
            <person name="Bills G."/>
            <person name="Bluhm B."/>
            <person name="Cannon C."/>
            <person name="Castanera R."/>
            <person name="Culley D."/>
            <person name="Daum C."/>
            <person name="Ezra D."/>
            <person name="Gonzalez J."/>
            <person name="Henrissat B."/>
            <person name="Kuo A."/>
            <person name="Liang C."/>
            <person name="Lipzen A."/>
            <person name="Lutzoni F."/>
            <person name="Magnuson J."/>
            <person name="Mondo S."/>
            <person name="Nolan M."/>
            <person name="Ohm R."/>
            <person name="Pangilinan J."/>
            <person name="Park H.-J."/>
            <person name="Ramirez L."/>
            <person name="Alfaro M."/>
            <person name="Sun H."/>
            <person name="Tritt A."/>
            <person name="Yoshinaga Y."/>
            <person name="Zwiers L.-H."/>
            <person name="Turgeon B."/>
            <person name="Goodwin S."/>
            <person name="Spatafora J."/>
            <person name="Crous P."/>
            <person name="Grigoriev I."/>
        </authorList>
    </citation>
    <scope>NUCLEOTIDE SEQUENCE [LARGE SCALE GENOMIC DNA]</scope>
    <source>
        <strain evidence="3">CECT 20119</strain>
    </source>
</reference>
<dbReference type="OrthoDB" id="10250354at2759"/>
<evidence type="ECO:0000313" key="3">
    <source>
        <dbReference type="Proteomes" id="UP000799538"/>
    </source>
</evidence>
<name>A0A6A6GPC5_9PEZI</name>
<feature type="non-terminal residue" evidence="2">
    <location>
        <position position="72"/>
    </location>
</feature>
<dbReference type="PROSITE" id="PS00636">
    <property type="entry name" value="DNAJ_1"/>
    <property type="match status" value="1"/>
</dbReference>
<dbReference type="CDD" id="cd06257">
    <property type="entry name" value="DnaJ"/>
    <property type="match status" value="1"/>
</dbReference>
<accession>A0A6A6GPC5</accession>
<dbReference type="SUPFAM" id="SSF46565">
    <property type="entry name" value="Chaperone J-domain"/>
    <property type="match status" value="1"/>
</dbReference>
<gene>
    <name evidence="2" type="ORF">BDZ85DRAFT_184816</name>
</gene>
<dbReference type="EMBL" id="ML992501">
    <property type="protein sequence ID" value="KAF2227429.1"/>
    <property type="molecule type" value="Genomic_DNA"/>
</dbReference>
<evidence type="ECO:0000259" key="1">
    <source>
        <dbReference type="PROSITE" id="PS50076"/>
    </source>
</evidence>
<protein>
    <submittedName>
        <fullName evidence="2">DnaJ domain-containing protein</fullName>
    </submittedName>
</protein>
<dbReference type="Proteomes" id="UP000799538">
    <property type="component" value="Unassembled WGS sequence"/>
</dbReference>
<dbReference type="SMART" id="SM00271">
    <property type="entry name" value="DnaJ"/>
    <property type="match status" value="1"/>
</dbReference>
<organism evidence="2 3">
    <name type="scientific">Elsinoe ampelina</name>
    <dbReference type="NCBI Taxonomy" id="302913"/>
    <lineage>
        <taxon>Eukaryota</taxon>
        <taxon>Fungi</taxon>
        <taxon>Dikarya</taxon>
        <taxon>Ascomycota</taxon>
        <taxon>Pezizomycotina</taxon>
        <taxon>Dothideomycetes</taxon>
        <taxon>Dothideomycetidae</taxon>
        <taxon>Myriangiales</taxon>
        <taxon>Elsinoaceae</taxon>
        <taxon>Elsinoe</taxon>
    </lineage>
</organism>
<sequence>MVKPDVKVNYYAALEVGSDASVEDIKKQYRKLALKYHPDRNPGKEEEFNSKFQAISAAHEILCDPSTKAAYD</sequence>
<keyword evidence="3" id="KW-1185">Reference proteome</keyword>
<dbReference type="InterPro" id="IPR036869">
    <property type="entry name" value="J_dom_sf"/>
</dbReference>
<proteinExistence type="predicted"/>
<dbReference type="InterPro" id="IPR050817">
    <property type="entry name" value="DjlA_DnaK_co-chaperone"/>
</dbReference>
<dbReference type="InterPro" id="IPR001623">
    <property type="entry name" value="DnaJ_domain"/>
</dbReference>
<dbReference type="Gene3D" id="1.10.287.110">
    <property type="entry name" value="DnaJ domain"/>
    <property type="match status" value="1"/>
</dbReference>
<dbReference type="Pfam" id="PF00226">
    <property type="entry name" value="DnaJ"/>
    <property type="match status" value="1"/>
</dbReference>
<dbReference type="AlphaFoldDB" id="A0A6A6GPC5"/>